<keyword evidence="6" id="KW-0547">Nucleotide-binding</keyword>
<evidence type="ECO:0000256" key="7">
    <source>
        <dbReference type="ARBA" id="ARBA00022832"/>
    </source>
</evidence>
<proteinExistence type="inferred from homology"/>
<dbReference type="AlphaFoldDB" id="A0A5C6Q7Z8"/>
<dbReference type="OrthoDB" id="9803968at2"/>
<evidence type="ECO:0000256" key="2">
    <source>
        <dbReference type="ARBA" id="ARBA00004170"/>
    </source>
</evidence>
<dbReference type="Proteomes" id="UP000321917">
    <property type="component" value="Unassembled WGS sequence"/>
</dbReference>
<evidence type="ECO:0000313" key="19">
    <source>
        <dbReference type="Proteomes" id="UP000321525"/>
    </source>
</evidence>
<evidence type="ECO:0000256" key="1">
    <source>
        <dbReference type="ARBA" id="ARBA00001946"/>
    </source>
</evidence>
<comment type="caution">
    <text evidence="18">The sequence shown here is derived from an EMBL/GenBank/DDBJ whole genome shotgun (WGS) entry which is preliminary data.</text>
</comment>
<evidence type="ECO:0000256" key="12">
    <source>
        <dbReference type="ARBA" id="ARBA00026121"/>
    </source>
</evidence>
<dbReference type="PANTHER" id="PTHR43767:SF8">
    <property type="entry name" value="LONG-CHAIN-FATTY-ACID--COA LIGASE"/>
    <property type="match status" value="1"/>
</dbReference>
<dbReference type="GO" id="GO:0004467">
    <property type="term" value="F:long-chain fatty acid-CoA ligase activity"/>
    <property type="evidence" value="ECO:0007669"/>
    <property type="project" value="UniProtKB-EC"/>
</dbReference>
<dbReference type="EMBL" id="VOLR01000018">
    <property type="protein sequence ID" value="TWX57566.1"/>
    <property type="molecule type" value="Genomic_DNA"/>
</dbReference>
<feature type="domain" description="AMP-dependent synthetase/ligase" evidence="15">
    <location>
        <begin position="36"/>
        <end position="420"/>
    </location>
</feature>
<comment type="similarity">
    <text evidence="4">Belongs to the ATP-dependent AMP-binding enzyme family.</text>
</comment>
<comment type="pathway">
    <text evidence="3">Lipid metabolism; fatty acid beta-oxidation.</text>
</comment>
<evidence type="ECO:0000259" key="16">
    <source>
        <dbReference type="Pfam" id="PF13193"/>
    </source>
</evidence>
<evidence type="ECO:0000256" key="6">
    <source>
        <dbReference type="ARBA" id="ARBA00022741"/>
    </source>
</evidence>
<dbReference type="RefSeq" id="WP_146799970.1">
    <property type="nucleotide sequence ID" value="NZ_VOLP01000017.1"/>
</dbReference>
<comment type="subcellular location">
    <subcellularLocation>
        <location evidence="2">Membrane</location>
        <topology evidence="2">Peripheral membrane protein</topology>
    </subcellularLocation>
</comment>
<evidence type="ECO:0000256" key="13">
    <source>
        <dbReference type="ARBA" id="ARBA00039545"/>
    </source>
</evidence>
<dbReference type="Gene3D" id="3.30.300.30">
    <property type="match status" value="1"/>
</dbReference>
<evidence type="ECO:0000256" key="8">
    <source>
        <dbReference type="ARBA" id="ARBA00022840"/>
    </source>
</evidence>
<comment type="cofactor">
    <cofactor evidence="1">
        <name>Mg(2+)</name>
        <dbReference type="ChEBI" id="CHEBI:18420"/>
    </cofactor>
</comment>
<keyword evidence="11" id="KW-0472">Membrane</keyword>
<dbReference type="Gene3D" id="3.40.50.980">
    <property type="match status" value="2"/>
</dbReference>
<evidence type="ECO:0000256" key="5">
    <source>
        <dbReference type="ARBA" id="ARBA00022598"/>
    </source>
</evidence>
<evidence type="ECO:0000256" key="4">
    <source>
        <dbReference type="ARBA" id="ARBA00006432"/>
    </source>
</evidence>
<dbReference type="InterPro" id="IPR020845">
    <property type="entry name" value="AMP-binding_CS"/>
</dbReference>
<evidence type="ECO:0000259" key="15">
    <source>
        <dbReference type="Pfam" id="PF00501"/>
    </source>
</evidence>
<keyword evidence="5" id="KW-0436">Ligase</keyword>
<dbReference type="PROSITE" id="PS00455">
    <property type="entry name" value="AMP_BINDING"/>
    <property type="match status" value="1"/>
</dbReference>
<dbReference type="GO" id="GO:0005524">
    <property type="term" value="F:ATP binding"/>
    <property type="evidence" value="ECO:0007669"/>
    <property type="project" value="UniProtKB-KW"/>
</dbReference>
<dbReference type="EC" id="6.2.1.3" evidence="12"/>
<dbReference type="InterPro" id="IPR050237">
    <property type="entry name" value="ATP-dep_AMP-bd_enzyme"/>
</dbReference>
<dbReference type="InterPro" id="IPR045851">
    <property type="entry name" value="AMP-bd_C_sf"/>
</dbReference>
<reference evidence="18 20" key="1">
    <citation type="submission" date="2019-07" db="EMBL/GenBank/DDBJ databases">
        <title>Genomes of sea-ice associated Colwellia species.</title>
        <authorList>
            <person name="Bowman J.P."/>
        </authorList>
    </citation>
    <scope>NUCLEOTIDE SEQUENCE [LARGE SCALE GENOMIC DNA]</scope>
    <source>
        <strain evidence="17 19">ACAM 607</strain>
        <strain evidence="18 20">IC036</strain>
    </source>
</reference>
<dbReference type="PANTHER" id="PTHR43767">
    <property type="entry name" value="LONG-CHAIN-FATTY-ACID--COA LIGASE"/>
    <property type="match status" value="1"/>
</dbReference>
<evidence type="ECO:0000256" key="10">
    <source>
        <dbReference type="ARBA" id="ARBA00023098"/>
    </source>
</evidence>
<accession>A0A5C6Q7Z8</accession>
<evidence type="ECO:0000313" key="18">
    <source>
        <dbReference type="EMBL" id="TWX64918.1"/>
    </source>
</evidence>
<dbReference type="CDD" id="cd05936">
    <property type="entry name" value="FC-FACS_FadD_like"/>
    <property type="match status" value="1"/>
</dbReference>
<keyword evidence="7" id="KW-0276">Fatty acid metabolism</keyword>
<keyword evidence="8" id="KW-0067">ATP-binding</keyword>
<evidence type="ECO:0000256" key="9">
    <source>
        <dbReference type="ARBA" id="ARBA00022842"/>
    </source>
</evidence>
<dbReference type="GO" id="GO:0016020">
    <property type="term" value="C:membrane"/>
    <property type="evidence" value="ECO:0007669"/>
    <property type="project" value="UniProtKB-SubCell"/>
</dbReference>
<evidence type="ECO:0000256" key="14">
    <source>
        <dbReference type="ARBA" id="ARBA00042773"/>
    </source>
</evidence>
<keyword evidence="9" id="KW-0460">Magnesium</keyword>
<feature type="domain" description="AMP-binding enzyme C-terminal" evidence="16">
    <location>
        <begin position="470"/>
        <end position="544"/>
    </location>
</feature>
<evidence type="ECO:0000256" key="3">
    <source>
        <dbReference type="ARBA" id="ARBA00005005"/>
    </source>
</evidence>
<dbReference type="Proteomes" id="UP000321525">
    <property type="component" value="Unassembled WGS sequence"/>
</dbReference>
<sequence>MEKIWLEKSYPPGVDFEIDPDKYNSLADLFAKYTKLYQGNTAFINMGASISYQELGQQAHDFAAYLQRDLGLVKGDKFAIMIPNLLQYPIALFGALLAGLTVVNVNPLYTPRELEHQLKDSGTKAILILENFAHVLEKVIDKTDVKHIILTAVGDRLGTVKGLLINSVLRHVKKQVPAFNFPGADRFNQAMKKGATLTFSPVKVLGSDLAFLQYTGGTTGPSKGAMLTHRNMVANLEQSNAATKNVYEVGKEIMITALPLYHVYALTSNCLCFIPFGGTNILITNPRDMKGFVKELAKYPFTVITGVNTLFNALLHTPGFDQLDFSPLKLGFGGGMSVQRPVAELWEKVTKTRLLEGYGLTECAPLVTMSPFNQQSYNGSIGVPVSSTDIRLIGDDGQEVVLGEPGEMWVKGPQVMKGYHNRPDATAEVLKDGWLATGDIATMDENGFFKIVDRKKDMINVSGFNVFPNEIEEVLVMHDGVLEAAAIGIPHDTTGEAVKVFIVRKNPDLAEQDIFDHCHEMLTNYKRPKLIEFIDELPKSNVGKVLRKELRKDVA</sequence>
<dbReference type="Pfam" id="PF13193">
    <property type="entry name" value="AMP-binding_C"/>
    <property type="match status" value="1"/>
</dbReference>
<dbReference type="FunFam" id="3.40.50.12780:FF:000003">
    <property type="entry name" value="Long-chain-fatty-acid--CoA ligase FadD"/>
    <property type="match status" value="1"/>
</dbReference>
<dbReference type="Pfam" id="PF00501">
    <property type="entry name" value="AMP-binding"/>
    <property type="match status" value="1"/>
</dbReference>
<dbReference type="Gene3D" id="2.30.38.10">
    <property type="entry name" value="Luciferase, Domain 3"/>
    <property type="match status" value="1"/>
</dbReference>
<evidence type="ECO:0000256" key="11">
    <source>
        <dbReference type="ARBA" id="ARBA00023136"/>
    </source>
</evidence>
<protein>
    <recommendedName>
        <fullName evidence="13">Long-chain-fatty-acid--CoA ligase</fullName>
        <ecNumber evidence="12">6.2.1.3</ecNumber>
    </recommendedName>
    <alternativeName>
        <fullName evidence="14">Long-chain acyl-CoA synthetase</fullName>
    </alternativeName>
</protein>
<evidence type="ECO:0000313" key="17">
    <source>
        <dbReference type="EMBL" id="TWX57566.1"/>
    </source>
</evidence>
<dbReference type="EMBL" id="VOLQ01000028">
    <property type="protein sequence ID" value="TWX64918.1"/>
    <property type="molecule type" value="Genomic_DNA"/>
</dbReference>
<dbReference type="InterPro" id="IPR025110">
    <property type="entry name" value="AMP-bd_C"/>
</dbReference>
<dbReference type="InterPro" id="IPR000873">
    <property type="entry name" value="AMP-dep_synth/lig_dom"/>
</dbReference>
<keyword evidence="10" id="KW-0443">Lipid metabolism</keyword>
<keyword evidence="19" id="KW-1185">Reference proteome</keyword>
<dbReference type="FunFam" id="3.30.300.30:FF:000006">
    <property type="entry name" value="Long-chain-fatty-acid--CoA ligase FadD"/>
    <property type="match status" value="1"/>
</dbReference>
<name>A0A5C6Q7Z8_9GAMM</name>
<evidence type="ECO:0000313" key="20">
    <source>
        <dbReference type="Proteomes" id="UP000321917"/>
    </source>
</evidence>
<dbReference type="SUPFAM" id="SSF56801">
    <property type="entry name" value="Acetyl-CoA synthetase-like"/>
    <property type="match status" value="1"/>
</dbReference>
<organism evidence="18 20">
    <name type="scientific">Colwellia hornerae</name>
    <dbReference type="NCBI Taxonomy" id="89402"/>
    <lineage>
        <taxon>Bacteria</taxon>
        <taxon>Pseudomonadati</taxon>
        <taxon>Pseudomonadota</taxon>
        <taxon>Gammaproteobacteria</taxon>
        <taxon>Alteromonadales</taxon>
        <taxon>Colwelliaceae</taxon>
        <taxon>Colwellia</taxon>
    </lineage>
</organism>
<gene>
    <name evidence="17" type="ORF">ESZ26_13320</name>
    <name evidence="18" type="ORF">ESZ27_13635</name>
</gene>